<sequence length="247" mass="27416">MRIRTTPLYVDMASTEVGRSSEQSPLDRLSSLLERKYKMQLDRLEKRIPHVVPPWWIPPFVRINESAEEAIKEHDAVEPGTLCIYPDGSGIDDHVGAAVVTRAPHANGPCTKRTRYMGTPRTSTVYAAELGGLVLVLQLALDTPPICVPSDRCADVFTDNQAAIQAIRNPKHPCGQYILVEVIQALDELRSQGWRAQFRWIPAHAGVPGNEAARSRPTTNTHGNHQVRHSLSDKRRVGHGLGECQAR</sequence>
<dbReference type="InterPro" id="IPR002156">
    <property type="entry name" value="RNaseH_domain"/>
</dbReference>
<evidence type="ECO:0000313" key="3">
    <source>
        <dbReference type="EMBL" id="KAJ5111685.1"/>
    </source>
</evidence>
<feature type="region of interest" description="Disordered" evidence="1">
    <location>
        <begin position="208"/>
        <end position="247"/>
    </location>
</feature>
<dbReference type="OrthoDB" id="4368687at2759"/>
<dbReference type="Pfam" id="PF00075">
    <property type="entry name" value="RNase_H"/>
    <property type="match status" value="1"/>
</dbReference>
<organism evidence="3 4">
    <name type="scientific">Penicillium alfredii</name>
    <dbReference type="NCBI Taxonomy" id="1506179"/>
    <lineage>
        <taxon>Eukaryota</taxon>
        <taxon>Fungi</taxon>
        <taxon>Dikarya</taxon>
        <taxon>Ascomycota</taxon>
        <taxon>Pezizomycotina</taxon>
        <taxon>Eurotiomycetes</taxon>
        <taxon>Eurotiomycetidae</taxon>
        <taxon>Eurotiales</taxon>
        <taxon>Aspergillaceae</taxon>
        <taxon>Penicillium</taxon>
    </lineage>
</organism>
<reference evidence="3" key="1">
    <citation type="submission" date="2022-11" db="EMBL/GenBank/DDBJ databases">
        <authorList>
            <person name="Petersen C."/>
        </authorList>
    </citation>
    <scope>NUCLEOTIDE SEQUENCE</scope>
    <source>
        <strain evidence="3">IBT 34128</strain>
    </source>
</reference>
<dbReference type="GO" id="GO:0004523">
    <property type="term" value="F:RNA-DNA hybrid ribonuclease activity"/>
    <property type="evidence" value="ECO:0007669"/>
    <property type="project" value="InterPro"/>
</dbReference>
<dbReference type="EMBL" id="JAPMSZ010000002">
    <property type="protein sequence ID" value="KAJ5111685.1"/>
    <property type="molecule type" value="Genomic_DNA"/>
</dbReference>
<dbReference type="InterPro" id="IPR036397">
    <property type="entry name" value="RNaseH_sf"/>
</dbReference>
<evidence type="ECO:0000259" key="2">
    <source>
        <dbReference type="PROSITE" id="PS50879"/>
    </source>
</evidence>
<dbReference type="RefSeq" id="XP_056515164.1">
    <property type="nucleotide sequence ID" value="XM_056651897.1"/>
</dbReference>
<accession>A0A9W9G3V2</accession>
<reference evidence="3" key="2">
    <citation type="journal article" date="2023" name="IMA Fungus">
        <title>Comparative genomic study of the Penicillium genus elucidates a diverse pangenome and 15 lateral gene transfer events.</title>
        <authorList>
            <person name="Petersen C."/>
            <person name="Sorensen T."/>
            <person name="Nielsen M.R."/>
            <person name="Sondergaard T.E."/>
            <person name="Sorensen J.L."/>
            <person name="Fitzpatrick D.A."/>
            <person name="Frisvad J.C."/>
            <person name="Nielsen K.L."/>
        </authorList>
    </citation>
    <scope>NUCLEOTIDE SEQUENCE</scope>
    <source>
        <strain evidence="3">IBT 34128</strain>
    </source>
</reference>
<evidence type="ECO:0000256" key="1">
    <source>
        <dbReference type="SAM" id="MobiDB-lite"/>
    </source>
</evidence>
<dbReference type="GeneID" id="81391065"/>
<feature type="domain" description="RNase H type-1" evidence="2">
    <location>
        <begin position="78"/>
        <end position="222"/>
    </location>
</feature>
<keyword evidence="4" id="KW-1185">Reference proteome</keyword>
<dbReference type="CDD" id="cd09276">
    <property type="entry name" value="Rnase_HI_RT_non_LTR"/>
    <property type="match status" value="1"/>
</dbReference>
<comment type="caution">
    <text evidence="3">The sequence shown here is derived from an EMBL/GenBank/DDBJ whole genome shotgun (WGS) entry which is preliminary data.</text>
</comment>
<dbReference type="Proteomes" id="UP001141434">
    <property type="component" value="Unassembled WGS sequence"/>
</dbReference>
<dbReference type="GO" id="GO:0003676">
    <property type="term" value="F:nucleic acid binding"/>
    <property type="evidence" value="ECO:0007669"/>
    <property type="project" value="InterPro"/>
</dbReference>
<dbReference type="InterPro" id="IPR012337">
    <property type="entry name" value="RNaseH-like_sf"/>
</dbReference>
<gene>
    <name evidence="3" type="ORF">NUU61_001315</name>
</gene>
<proteinExistence type="predicted"/>
<evidence type="ECO:0000313" key="4">
    <source>
        <dbReference type="Proteomes" id="UP001141434"/>
    </source>
</evidence>
<dbReference type="Gene3D" id="3.30.420.10">
    <property type="entry name" value="Ribonuclease H-like superfamily/Ribonuclease H"/>
    <property type="match status" value="1"/>
</dbReference>
<dbReference type="AlphaFoldDB" id="A0A9W9G3V2"/>
<dbReference type="PROSITE" id="PS50879">
    <property type="entry name" value="RNASE_H_1"/>
    <property type="match status" value="1"/>
</dbReference>
<dbReference type="SUPFAM" id="SSF53098">
    <property type="entry name" value="Ribonuclease H-like"/>
    <property type="match status" value="1"/>
</dbReference>
<name>A0A9W9G3V2_9EURO</name>
<protein>
    <recommendedName>
        <fullName evidence="2">RNase H type-1 domain-containing protein</fullName>
    </recommendedName>
</protein>